<dbReference type="NCBIfam" id="TIGR01064">
    <property type="entry name" value="pyruv_kin"/>
    <property type="match status" value="1"/>
</dbReference>
<dbReference type="Pfam" id="PF00224">
    <property type="entry name" value="PK"/>
    <property type="match status" value="1"/>
</dbReference>
<dbReference type="FunFam" id="3.20.20.60:FF:000025">
    <property type="entry name" value="Pyruvate kinase"/>
    <property type="match status" value="1"/>
</dbReference>
<dbReference type="Gene3D" id="2.40.33.10">
    <property type="entry name" value="PK beta-barrel domain-like"/>
    <property type="match status" value="1"/>
</dbReference>
<comment type="cofactor">
    <cofactor evidence="1">
        <name>Mg(2+)</name>
        <dbReference type="ChEBI" id="CHEBI:18420"/>
    </cofactor>
</comment>
<dbReference type="GeneID" id="98061655"/>
<dbReference type="InterPro" id="IPR015793">
    <property type="entry name" value="Pyrv_Knase_brl"/>
</dbReference>
<organism evidence="22 23">
    <name type="scientific">Monoglobus pectinilyticus</name>
    <dbReference type="NCBI Taxonomy" id="1981510"/>
    <lineage>
        <taxon>Bacteria</taxon>
        <taxon>Bacillati</taxon>
        <taxon>Bacillota</taxon>
        <taxon>Clostridia</taxon>
        <taxon>Monoglobales</taxon>
        <taxon>Monoglobaceae</taxon>
        <taxon>Monoglobus</taxon>
    </lineage>
</organism>
<feature type="domain" description="Pyruvate kinase C-terminal" evidence="21">
    <location>
        <begin position="357"/>
        <end position="471"/>
    </location>
</feature>
<comment type="similarity">
    <text evidence="4">In the C-terminal section; belongs to the PEP-utilizing enzyme family.</text>
</comment>
<dbReference type="InterPro" id="IPR015813">
    <property type="entry name" value="Pyrv/PenolPyrv_kinase-like_dom"/>
</dbReference>
<keyword evidence="16 22" id="KW-0670">Pyruvate</keyword>
<evidence type="ECO:0000256" key="16">
    <source>
        <dbReference type="ARBA" id="ARBA00023317"/>
    </source>
</evidence>
<evidence type="ECO:0000256" key="4">
    <source>
        <dbReference type="ARBA" id="ARBA00006237"/>
    </source>
</evidence>
<dbReference type="PANTHER" id="PTHR11817">
    <property type="entry name" value="PYRUVATE KINASE"/>
    <property type="match status" value="1"/>
</dbReference>
<evidence type="ECO:0000256" key="11">
    <source>
        <dbReference type="ARBA" id="ARBA00022777"/>
    </source>
</evidence>
<evidence type="ECO:0000256" key="13">
    <source>
        <dbReference type="ARBA" id="ARBA00022842"/>
    </source>
</evidence>
<dbReference type="Gene3D" id="3.20.20.60">
    <property type="entry name" value="Phosphoenolpyruvate-binding domains"/>
    <property type="match status" value="1"/>
</dbReference>
<feature type="domain" description="PEP-utilising enzyme mobile" evidence="20">
    <location>
        <begin position="505"/>
        <end position="576"/>
    </location>
</feature>
<dbReference type="AlphaFoldDB" id="A0A2K9NZG2"/>
<dbReference type="SUPFAM" id="SSF51621">
    <property type="entry name" value="Phosphoenolpyruvate/pyruvate domain"/>
    <property type="match status" value="1"/>
</dbReference>
<dbReference type="NCBIfam" id="NF004491">
    <property type="entry name" value="PRK05826.1"/>
    <property type="match status" value="1"/>
</dbReference>
<dbReference type="PROSITE" id="PS00110">
    <property type="entry name" value="PYRUVATE_KINASE"/>
    <property type="match status" value="1"/>
</dbReference>
<dbReference type="InterPro" id="IPR015795">
    <property type="entry name" value="Pyrv_Knase_C"/>
</dbReference>
<dbReference type="SUPFAM" id="SSF50800">
    <property type="entry name" value="PK beta-barrel domain-like"/>
    <property type="match status" value="1"/>
</dbReference>
<keyword evidence="8 18" id="KW-0808">Transferase</keyword>
<keyword evidence="14" id="KW-0630">Potassium</keyword>
<evidence type="ECO:0000313" key="22">
    <source>
        <dbReference type="EMBL" id="AUO18410.1"/>
    </source>
</evidence>
<dbReference type="PRINTS" id="PR01050">
    <property type="entry name" value="PYRUVTKNASE"/>
</dbReference>
<evidence type="ECO:0000259" key="21">
    <source>
        <dbReference type="Pfam" id="PF02887"/>
    </source>
</evidence>
<evidence type="ECO:0000256" key="6">
    <source>
        <dbReference type="ARBA" id="ARBA00012142"/>
    </source>
</evidence>
<dbReference type="RefSeq" id="WP_102364711.1">
    <property type="nucleotide sequence ID" value="NZ_CP020991.1"/>
</dbReference>
<keyword evidence="12" id="KW-0067">ATP-binding</keyword>
<dbReference type="InterPro" id="IPR040442">
    <property type="entry name" value="Pyrv_kinase-like_dom_sf"/>
</dbReference>
<protein>
    <recommendedName>
        <fullName evidence="7 17">Pyruvate kinase</fullName>
        <ecNumber evidence="6 17">2.7.1.40</ecNumber>
    </recommendedName>
</protein>
<evidence type="ECO:0000256" key="5">
    <source>
        <dbReference type="ARBA" id="ARBA00008663"/>
    </source>
</evidence>
<keyword evidence="23" id="KW-1185">Reference proteome</keyword>
<dbReference type="InterPro" id="IPR008279">
    <property type="entry name" value="PEP-util_enz_mobile_dom"/>
</dbReference>
<dbReference type="Proteomes" id="UP000235589">
    <property type="component" value="Chromosome"/>
</dbReference>
<dbReference type="GO" id="GO:0004743">
    <property type="term" value="F:pyruvate kinase activity"/>
    <property type="evidence" value="ECO:0007669"/>
    <property type="project" value="UniProtKB-UniRule"/>
</dbReference>
<dbReference type="Gene3D" id="3.40.1380.20">
    <property type="entry name" value="Pyruvate kinase, C-terminal domain"/>
    <property type="match status" value="1"/>
</dbReference>
<evidence type="ECO:0000256" key="15">
    <source>
        <dbReference type="ARBA" id="ARBA00023152"/>
    </source>
</evidence>
<dbReference type="GO" id="GO:0005524">
    <property type="term" value="F:ATP binding"/>
    <property type="evidence" value="ECO:0007669"/>
    <property type="project" value="UniProtKB-KW"/>
</dbReference>
<dbReference type="Pfam" id="PF00391">
    <property type="entry name" value="PEP-utilizers"/>
    <property type="match status" value="1"/>
</dbReference>
<evidence type="ECO:0000313" key="23">
    <source>
        <dbReference type="Proteomes" id="UP000235589"/>
    </source>
</evidence>
<dbReference type="EC" id="2.7.1.40" evidence="6 17"/>
<evidence type="ECO:0000256" key="2">
    <source>
        <dbReference type="ARBA" id="ARBA00001958"/>
    </source>
</evidence>
<keyword evidence="9" id="KW-0479">Metal-binding</keyword>
<comment type="catalytic activity">
    <reaction evidence="18">
        <text>pyruvate + ATP = phosphoenolpyruvate + ADP + H(+)</text>
        <dbReference type="Rhea" id="RHEA:18157"/>
        <dbReference type="ChEBI" id="CHEBI:15361"/>
        <dbReference type="ChEBI" id="CHEBI:15378"/>
        <dbReference type="ChEBI" id="CHEBI:30616"/>
        <dbReference type="ChEBI" id="CHEBI:58702"/>
        <dbReference type="ChEBI" id="CHEBI:456216"/>
        <dbReference type="EC" id="2.7.1.40"/>
    </reaction>
</comment>
<dbReference type="OrthoDB" id="9812123at2"/>
<dbReference type="SUPFAM" id="SSF52009">
    <property type="entry name" value="Phosphohistidine domain"/>
    <property type="match status" value="1"/>
</dbReference>
<dbReference type="Pfam" id="PF02887">
    <property type="entry name" value="PK_C"/>
    <property type="match status" value="1"/>
</dbReference>
<keyword evidence="11 18" id="KW-0418">Kinase</keyword>
<keyword evidence="10" id="KW-0547">Nucleotide-binding</keyword>
<evidence type="ECO:0000256" key="10">
    <source>
        <dbReference type="ARBA" id="ARBA00022741"/>
    </source>
</evidence>
<dbReference type="GO" id="GO:0030955">
    <property type="term" value="F:potassium ion binding"/>
    <property type="evidence" value="ECO:0007669"/>
    <property type="project" value="UniProtKB-UniRule"/>
</dbReference>
<evidence type="ECO:0000256" key="7">
    <source>
        <dbReference type="ARBA" id="ARBA00018587"/>
    </source>
</evidence>
<dbReference type="InterPro" id="IPR001697">
    <property type="entry name" value="Pyr_Knase"/>
</dbReference>
<dbReference type="NCBIfam" id="NF004978">
    <property type="entry name" value="PRK06354.1"/>
    <property type="match status" value="1"/>
</dbReference>
<evidence type="ECO:0000259" key="19">
    <source>
        <dbReference type="Pfam" id="PF00224"/>
    </source>
</evidence>
<dbReference type="GO" id="GO:0000287">
    <property type="term" value="F:magnesium ion binding"/>
    <property type="evidence" value="ECO:0007669"/>
    <property type="project" value="UniProtKB-UniRule"/>
</dbReference>
<proteinExistence type="inferred from homology"/>
<dbReference type="KEGG" id="mpec:B9O19_00226"/>
<dbReference type="InterPro" id="IPR036918">
    <property type="entry name" value="Pyrv_Knase_C_sf"/>
</dbReference>
<evidence type="ECO:0000256" key="17">
    <source>
        <dbReference type="NCBIfam" id="TIGR01064"/>
    </source>
</evidence>
<dbReference type="InterPro" id="IPR036637">
    <property type="entry name" value="Phosphohistidine_dom_sf"/>
</dbReference>
<sequence length="586" mass="63298">MRRKTKIICTLGPATDEPEVLKQLMLNGMNCARINFSHGTHEEHLVRINAVKKMRDELGLPIALLLDTKGPEVRTGDFENGKVELVEGQSFTLTPKNIVGDNTRSSITYKDLAKDVYAGAKILIDDGLIEMKVTGIKGSDVVCEVLNGGPVSNHKSINVPGIELGMEYMSKKDVEDIKFGIEQDFDFIAASFVRSAFDVLDIKRILEQNGGENIQIISKIENRQGVDNIESILKVSEGIMVARGDMGVEISFDELPAIQKKLIKQCYTEGKKVITATQMLESITHNPRPTRAEISDVANAVYDGTSAVMLSGETAVGEYPVLALQTMARICIKTEENIDYVKRFENLHLNQTTSVSNAISHSSCTTAHDIGAAAIITVTQSGYTPRQISAYRPKCPIIAGALNKKIWRQLNLSWGVTPIMTEVKSTSDELFEHAVNCAVRETKLVKKGDVVVLTGGSPLGISGTTNILKVLLVGDILASGQSLSNKSISGKVCVASNNNEALKYFEDGDILVIPETSNSIISILKKASAIITEVSGSTSHAAIVGMTLDIPVLVGVKNATKILKNGTTVTIDGIRGQVYSGIAKIV</sequence>
<dbReference type="FunFam" id="2.40.33.10:FF:000001">
    <property type="entry name" value="Pyruvate kinase"/>
    <property type="match status" value="1"/>
</dbReference>
<evidence type="ECO:0000256" key="9">
    <source>
        <dbReference type="ARBA" id="ARBA00022723"/>
    </source>
</evidence>
<dbReference type="EMBL" id="CP020991">
    <property type="protein sequence ID" value="AUO18410.1"/>
    <property type="molecule type" value="Genomic_DNA"/>
</dbReference>
<evidence type="ECO:0000256" key="8">
    <source>
        <dbReference type="ARBA" id="ARBA00022679"/>
    </source>
</evidence>
<dbReference type="InterPro" id="IPR018209">
    <property type="entry name" value="Pyrv_Knase_AS"/>
</dbReference>
<comment type="cofactor">
    <cofactor evidence="2">
        <name>K(+)</name>
        <dbReference type="ChEBI" id="CHEBI:29103"/>
    </cofactor>
</comment>
<name>A0A2K9NZG2_9FIRM</name>
<dbReference type="UniPathway" id="UPA00109">
    <property type="reaction ID" value="UER00188"/>
</dbReference>
<evidence type="ECO:0000259" key="20">
    <source>
        <dbReference type="Pfam" id="PF00391"/>
    </source>
</evidence>
<dbReference type="InterPro" id="IPR011037">
    <property type="entry name" value="Pyrv_Knase-like_insert_dom_sf"/>
</dbReference>
<evidence type="ECO:0000256" key="1">
    <source>
        <dbReference type="ARBA" id="ARBA00001946"/>
    </source>
</evidence>
<comment type="pathway">
    <text evidence="3 18">Carbohydrate degradation; glycolysis; pyruvate from D-glyceraldehyde 3-phosphate: step 5/5.</text>
</comment>
<accession>A0A2K9NZG2</accession>
<evidence type="ECO:0000256" key="14">
    <source>
        <dbReference type="ARBA" id="ARBA00022958"/>
    </source>
</evidence>
<dbReference type="GO" id="GO:0016301">
    <property type="term" value="F:kinase activity"/>
    <property type="evidence" value="ECO:0007669"/>
    <property type="project" value="UniProtKB-KW"/>
</dbReference>
<evidence type="ECO:0000256" key="18">
    <source>
        <dbReference type="RuleBase" id="RU000504"/>
    </source>
</evidence>
<feature type="domain" description="Pyruvate kinase barrel" evidence="19">
    <location>
        <begin position="3"/>
        <end position="323"/>
    </location>
</feature>
<keyword evidence="15 18" id="KW-0324">Glycolysis</keyword>
<evidence type="ECO:0000256" key="3">
    <source>
        <dbReference type="ARBA" id="ARBA00004997"/>
    </source>
</evidence>
<dbReference type="SUPFAM" id="SSF52935">
    <property type="entry name" value="PK C-terminal domain-like"/>
    <property type="match status" value="1"/>
</dbReference>
<keyword evidence="13 18" id="KW-0460">Magnesium</keyword>
<gene>
    <name evidence="22" type="ORF">B9O19_00226</name>
</gene>
<dbReference type="Gene3D" id="3.50.30.10">
    <property type="entry name" value="Phosphohistidine domain"/>
    <property type="match status" value="1"/>
</dbReference>
<comment type="similarity">
    <text evidence="5 18">Belongs to the pyruvate kinase family.</text>
</comment>
<reference evidence="22 23" key="1">
    <citation type="submission" date="2017-04" db="EMBL/GenBank/DDBJ databases">
        <title>Monoglobus pectinilyticus 14 draft genome.</title>
        <authorList>
            <person name="Kim C."/>
            <person name="Rosendale D.I."/>
            <person name="Kelly W.J."/>
            <person name="Tannock G.W."/>
            <person name="Patchett M.L."/>
            <person name="Jordens J.Z."/>
        </authorList>
    </citation>
    <scope>NUCLEOTIDE SEQUENCE [LARGE SCALE GENOMIC DNA]</scope>
    <source>
        <strain evidence="22 23">14</strain>
    </source>
</reference>
<evidence type="ECO:0000256" key="12">
    <source>
        <dbReference type="ARBA" id="ARBA00022840"/>
    </source>
</evidence>
<dbReference type="InterPro" id="IPR015806">
    <property type="entry name" value="Pyrv_Knase_insert_dom_sf"/>
</dbReference>